<protein>
    <submittedName>
        <fullName evidence="1">Uncharacterized protein</fullName>
    </submittedName>
</protein>
<proteinExistence type="predicted"/>
<evidence type="ECO:0000313" key="1">
    <source>
        <dbReference type="EMBL" id="KOF97953.1"/>
    </source>
</evidence>
<accession>A0A0L8I8X3</accession>
<reference evidence="1" key="1">
    <citation type="submission" date="2015-07" db="EMBL/GenBank/DDBJ databases">
        <title>MeaNS - Measles Nucleotide Surveillance Program.</title>
        <authorList>
            <person name="Tran T."/>
            <person name="Druce J."/>
        </authorList>
    </citation>
    <scope>NUCLEOTIDE SEQUENCE</scope>
    <source>
        <strain evidence="1">UCB-OBI-ISO-001</strain>
        <tissue evidence="1">Gonad</tissue>
    </source>
</reference>
<name>A0A0L8I8X3_OCTBM</name>
<feature type="non-terminal residue" evidence="1">
    <location>
        <position position="1"/>
    </location>
</feature>
<dbReference type="OrthoDB" id="4843387at2759"/>
<sequence>EKQALAIVVNKCKEYDYELERIKGKTHWDAKRKRQVPDIPKQEYLAKAVRLFYSNLAGVKNSDRLFDSAKRFRVAEGGRKVKASGVRDTLFEWFVDVGTSLHARLSQALFLLQAKKFYEEWICQHPDTPTEKKLCFSKRWMKDPPIINGDQMPLHRNDSSGQVTLSFRNQDTFVKENHHLSREHISVHPVSYRLEQLPCTIENFSNRFNMFSHANFTIYVLDNYMVHLMPKVRDALWKSGYVPVIIGGSITRFVQVNDTHLHKQLKAKYREIETAKALENESEGESEPPGNLLEVIDPSGETPMEVLQKPKHGRPNMMAGSSISLVGISTDDQVNKDALFLEKIQKVLDVNETYTRFLPYRSKLTSTVSESRMIVQFTREEKESASPRTDQPGPSDRTFLFVKRSVKVDVSSRTVVGYLHKLGYYGREARRKPLLRPANIKREKTEPVRYRAPCHTAKMTQD</sequence>
<gene>
    <name evidence="1" type="ORF">OCBIM_22027906mg</name>
</gene>
<dbReference type="AlphaFoldDB" id="A0A0L8I8X3"/>
<organism evidence="1">
    <name type="scientific">Octopus bimaculoides</name>
    <name type="common">California two-spotted octopus</name>
    <dbReference type="NCBI Taxonomy" id="37653"/>
    <lineage>
        <taxon>Eukaryota</taxon>
        <taxon>Metazoa</taxon>
        <taxon>Spiralia</taxon>
        <taxon>Lophotrochozoa</taxon>
        <taxon>Mollusca</taxon>
        <taxon>Cephalopoda</taxon>
        <taxon>Coleoidea</taxon>
        <taxon>Octopodiformes</taxon>
        <taxon>Octopoda</taxon>
        <taxon>Incirrata</taxon>
        <taxon>Octopodidae</taxon>
        <taxon>Octopus</taxon>
    </lineage>
</organism>
<dbReference type="EMBL" id="KQ416240">
    <property type="protein sequence ID" value="KOF97953.1"/>
    <property type="molecule type" value="Genomic_DNA"/>
</dbReference>